<feature type="binding site" evidence="8">
    <location>
        <position position="49"/>
    </location>
    <ligand>
        <name>Fe cation</name>
        <dbReference type="ChEBI" id="CHEBI:24875"/>
        <label>1</label>
    </ligand>
</feature>
<feature type="binding site" evidence="8">
    <location>
        <position position="126"/>
    </location>
    <ligand>
        <name>Fe cation</name>
        <dbReference type="ChEBI" id="CHEBI:24875"/>
        <label>1</label>
    </ligand>
</feature>
<evidence type="ECO:0000256" key="8">
    <source>
        <dbReference type="PIRSR" id="PIRSR601519-1"/>
    </source>
</evidence>
<comment type="similarity">
    <text evidence="2 9">Belongs to the ferritin family. Prokaryotic subfamily.</text>
</comment>
<keyword evidence="5" id="KW-0560">Oxidoreductase</keyword>
<dbReference type="Pfam" id="PF00210">
    <property type="entry name" value="Ferritin"/>
    <property type="match status" value="1"/>
</dbReference>
<keyword evidence="4 8" id="KW-0479">Metal-binding</keyword>
<evidence type="ECO:0000313" key="12">
    <source>
        <dbReference type="Proteomes" id="UP000199476"/>
    </source>
</evidence>
<dbReference type="PANTHER" id="PTHR11431:SF127">
    <property type="entry name" value="BACTERIAL NON-HEME FERRITIN"/>
    <property type="match status" value="1"/>
</dbReference>
<gene>
    <name evidence="11" type="ORF">SAMN04488692_11139</name>
</gene>
<evidence type="ECO:0000256" key="4">
    <source>
        <dbReference type="ARBA" id="ARBA00022723"/>
    </source>
</evidence>
<proteinExistence type="inferred from homology"/>
<keyword evidence="12" id="KW-1185">Reference proteome</keyword>
<evidence type="ECO:0000256" key="5">
    <source>
        <dbReference type="ARBA" id="ARBA00023002"/>
    </source>
</evidence>
<feature type="binding site" evidence="8">
    <location>
        <position position="16"/>
    </location>
    <ligand>
        <name>Fe cation</name>
        <dbReference type="ChEBI" id="CHEBI:24875"/>
        <label>1</label>
    </ligand>
</feature>
<dbReference type="GO" id="GO:0008198">
    <property type="term" value="F:ferrous iron binding"/>
    <property type="evidence" value="ECO:0007669"/>
    <property type="project" value="TreeGrafter"/>
</dbReference>
<dbReference type="GO" id="GO:0004322">
    <property type="term" value="F:ferroxidase activity"/>
    <property type="evidence" value="ECO:0007669"/>
    <property type="project" value="TreeGrafter"/>
</dbReference>
<keyword evidence="6 8" id="KW-0408">Iron</keyword>
<sequence>MHNEILEALNDQLNLELYSAYVYQAMGAQMEEEGWEGFAHWMDMQAEEELEHARKIYDFINERGGRVELQAIDKPPFEWDSVVSAFETALEHEQKVTQSINDIVSLAREEDDYATESFLQWFVDEQVEEEDTVEGILDKMEKAGDQGMLMLDSVLGRREE</sequence>
<dbReference type="Gene3D" id="1.20.1260.10">
    <property type="match status" value="1"/>
</dbReference>
<dbReference type="GO" id="GO:0008199">
    <property type="term" value="F:ferric iron binding"/>
    <property type="evidence" value="ECO:0007669"/>
    <property type="project" value="InterPro"/>
</dbReference>
<evidence type="ECO:0000313" key="11">
    <source>
        <dbReference type="EMBL" id="SDL90401.1"/>
    </source>
</evidence>
<dbReference type="OrthoDB" id="9801481at2"/>
<dbReference type="SUPFAM" id="SSF47240">
    <property type="entry name" value="Ferritin-like"/>
    <property type="match status" value="1"/>
</dbReference>
<feature type="domain" description="Ferritin-like diiron" evidence="10">
    <location>
        <begin position="1"/>
        <end position="144"/>
    </location>
</feature>
<keyword evidence="3 9" id="KW-0409">Iron storage</keyword>
<dbReference type="PANTHER" id="PTHR11431">
    <property type="entry name" value="FERRITIN"/>
    <property type="match status" value="1"/>
</dbReference>
<evidence type="ECO:0000256" key="2">
    <source>
        <dbReference type="ARBA" id="ARBA00006950"/>
    </source>
</evidence>
<dbReference type="PROSITE" id="PS50905">
    <property type="entry name" value="FERRITIN_LIKE"/>
    <property type="match status" value="1"/>
</dbReference>
<dbReference type="GO" id="GO:0042802">
    <property type="term" value="F:identical protein binding"/>
    <property type="evidence" value="ECO:0007669"/>
    <property type="project" value="UniProtKB-ARBA"/>
</dbReference>
<organism evidence="11 12">
    <name type="scientific">Halarsenatibacter silvermanii</name>
    <dbReference type="NCBI Taxonomy" id="321763"/>
    <lineage>
        <taxon>Bacteria</taxon>
        <taxon>Bacillati</taxon>
        <taxon>Bacillota</taxon>
        <taxon>Clostridia</taxon>
        <taxon>Halanaerobiales</taxon>
        <taxon>Halarsenatibacteraceae</taxon>
        <taxon>Halarsenatibacter</taxon>
    </lineage>
</organism>
<dbReference type="Proteomes" id="UP000199476">
    <property type="component" value="Unassembled WGS sequence"/>
</dbReference>
<evidence type="ECO:0000256" key="6">
    <source>
        <dbReference type="ARBA" id="ARBA00023004"/>
    </source>
</evidence>
<comment type="function">
    <text evidence="1 9">Iron-storage protein.</text>
</comment>
<evidence type="ECO:0000256" key="9">
    <source>
        <dbReference type="RuleBase" id="RU361145"/>
    </source>
</evidence>
<feature type="binding site" evidence="8">
    <location>
        <position position="93"/>
    </location>
    <ligand>
        <name>Fe cation</name>
        <dbReference type="ChEBI" id="CHEBI:24875"/>
        <label>1</label>
    </ligand>
</feature>
<feature type="binding site" evidence="8">
    <location>
        <position position="52"/>
    </location>
    <ligand>
        <name>Fe cation</name>
        <dbReference type="ChEBI" id="CHEBI:24875"/>
        <label>1</label>
    </ligand>
</feature>
<accession>A0A1G9NVM2</accession>
<evidence type="ECO:0000259" key="10">
    <source>
        <dbReference type="PROSITE" id="PS50905"/>
    </source>
</evidence>
<dbReference type="InterPro" id="IPR008331">
    <property type="entry name" value="Ferritin_DPS_dom"/>
</dbReference>
<dbReference type="AlphaFoldDB" id="A0A1G9NVM2"/>
<name>A0A1G9NVM2_9FIRM</name>
<dbReference type="CDD" id="cd01055">
    <property type="entry name" value="Nonheme_Ferritin"/>
    <property type="match status" value="1"/>
</dbReference>
<dbReference type="InterPro" id="IPR012347">
    <property type="entry name" value="Ferritin-like"/>
</dbReference>
<dbReference type="EMBL" id="FNGO01000011">
    <property type="protein sequence ID" value="SDL90401.1"/>
    <property type="molecule type" value="Genomic_DNA"/>
</dbReference>
<comment type="catalytic activity">
    <reaction evidence="7 9">
        <text>4 Fe(2+) + O2 + 6 H2O = 4 iron(III) oxide-hydroxide + 12 H(+)</text>
        <dbReference type="Rhea" id="RHEA:11972"/>
        <dbReference type="ChEBI" id="CHEBI:15377"/>
        <dbReference type="ChEBI" id="CHEBI:15378"/>
        <dbReference type="ChEBI" id="CHEBI:15379"/>
        <dbReference type="ChEBI" id="CHEBI:29033"/>
        <dbReference type="ChEBI" id="CHEBI:78619"/>
        <dbReference type="EC" id="1.16.3.2"/>
    </reaction>
</comment>
<dbReference type="GO" id="GO:0005829">
    <property type="term" value="C:cytosol"/>
    <property type="evidence" value="ECO:0007669"/>
    <property type="project" value="TreeGrafter"/>
</dbReference>
<dbReference type="InterPro" id="IPR001519">
    <property type="entry name" value="Ferritin"/>
</dbReference>
<dbReference type="FunFam" id="1.20.1260.10:FF:000001">
    <property type="entry name" value="Non-heme ferritin"/>
    <property type="match status" value="1"/>
</dbReference>
<protein>
    <recommendedName>
        <fullName evidence="9">Ferritin</fullName>
        <ecNumber evidence="9">1.16.3.2</ecNumber>
    </recommendedName>
</protein>
<comment type="subcellular location">
    <subcellularLocation>
        <location evidence="9">Cytoplasm</location>
    </subcellularLocation>
</comment>
<evidence type="ECO:0000256" key="1">
    <source>
        <dbReference type="ARBA" id="ARBA00002485"/>
    </source>
</evidence>
<evidence type="ECO:0000256" key="3">
    <source>
        <dbReference type="ARBA" id="ARBA00022434"/>
    </source>
</evidence>
<keyword evidence="9" id="KW-0963">Cytoplasm</keyword>
<dbReference type="EC" id="1.16.3.2" evidence="9"/>
<reference evidence="11 12" key="1">
    <citation type="submission" date="2016-10" db="EMBL/GenBank/DDBJ databases">
        <authorList>
            <person name="de Groot N.N."/>
        </authorList>
    </citation>
    <scope>NUCLEOTIDE SEQUENCE [LARGE SCALE GENOMIC DNA]</scope>
    <source>
        <strain evidence="11 12">SLAS-1</strain>
    </source>
</reference>
<dbReference type="STRING" id="321763.SAMN04488692_11139"/>
<dbReference type="RefSeq" id="WP_089760227.1">
    <property type="nucleotide sequence ID" value="NZ_FNGO01000011.1"/>
</dbReference>
<dbReference type="GO" id="GO:0006826">
    <property type="term" value="P:iron ion transport"/>
    <property type="evidence" value="ECO:0007669"/>
    <property type="project" value="InterPro"/>
</dbReference>
<dbReference type="InterPro" id="IPR009078">
    <property type="entry name" value="Ferritin-like_SF"/>
</dbReference>
<dbReference type="GO" id="GO:0006879">
    <property type="term" value="P:intracellular iron ion homeostasis"/>
    <property type="evidence" value="ECO:0007669"/>
    <property type="project" value="UniProtKB-KW"/>
</dbReference>
<dbReference type="InterPro" id="IPR009040">
    <property type="entry name" value="Ferritin-like_diiron"/>
</dbReference>
<evidence type="ECO:0000256" key="7">
    <source>
        <dbReference type="ARBA" id="ARBA00048035"/>
    </source>
</evidence>
<dbReference type="InterPro" id="IPR041719">
    <property type="entry name" value="Ferritin_prok"/>
</dbReference>